<feature type="region of interest" description="Disordered" evidence="1">
    <location>
        <begin position="1"/>
        <end position="52"/>
    </location>
</feature>
<dbReference type="EMBL" id="AWQX01000062">
    <property type="protein sequence ID" value="EST35035.1"/>
    <property type="molecule type" value="Genomic_DNA"/>
</dbReference>
<evidence type="ECO:0000256" key="1">
    <source>
        <dbReference type="SAM" id="MobiDB-lite"/>
    </source>
</evidence>
<gene>
    <name evidence="2" type="ORF">M878_07345</name>
</gene>
<dbReference type="PATRIC" id="fig|1352936.5.peg.1563"/>
<sequence>MPRPVVCTNHPAYGGTGPSAVLTGTWRRPHQSPRTGPGNSALPEQATNSGEF</sequence>
<evidence type="ECO:0000313" key="2">
    <source>
        <dbReference type="EMBL" id="EST35035.1"/>
    </source>
</evidence>
<dbReference type="AlphaFoldDB" id="V6KS64"/>
<evidence type="ECO:0000313" key="3">
    <source>
        <dbReference type="Proteomes" id="UP000017984"/>
    </source>
</evidence>
<accession>V6KS64</accession>
<comment type="caution">
    <text evidence="2">The sequence shown here is derived from an EMBL/GenBank/DDBJ whole genome shotgun (WGS) entry which is preliminary data.</text>
</comment>
<proteinExistence type="predicted"/>
<name>V6KS64_STRRC</name>
<reference evidence="2 3" key="1">
    <citation type="journal article" date="2014" name="Genome Announc.">
        <title>Draft Genome Sequence of Streptomyces roseochromogenes subsp. oscitans DS 12.976, Producer of the Aminocoumarin Antibiotic Clorobiocin.</title>
        <authorList>
            <person name="Ruckert C."/>
            <person name="Kalinowski J."/>
            <person name="Heide L."/>
            <person name="Apel A.K."/>
        </authorList>
    </citation>
    <scope>NUCLEOTIDE SEQUENCE [LARGE SCALE GENOMIC DNA]</scope>
    <source>
        <strain evidence="2 3">DS 12.976</strain>
    </source>
</reference>
<keyword evidence="3" id="KW-1185">Reference proteome</keyword>
<organism evidence="2 3">
    <name type="scientific">Streptomyces roseochromogenus subsp. oscitans DS 12.976</name>
    <dbReference type="NCBI Taxonomy" id="1352936"/>
    <lineage>
        <taxon>Bacteria</taxon>
        <taxon>Bacillati</taxon>
        <taxon>Actinomycetota</taxon>
        <taxon>Actinomycetes</taxon>
        <taxon>Kitasatosporales</taxon>
        <taxon>Streptomycetaceae</taxon>
        <taxon>Streptomyces</taxon>
    </lineage>
</organism>
<dbReference type="HOGENOM" id="CLU_3085356_0_0_11"/>
<protein>
    <submittedName>
        <fullName evidence="2">Uncharacterized protein</fullName>
    </submittedName>
</protein>
<dbReference type="Proteomes" id="UP000017984">
    <property type="component" value="Chromosome"/>
</dbReference>